<sequence>MVLLTEHQPKSTADKNYKNQSPQASELDLPKNSELKKLYIPALVKALRELGFSCCGQINFYRLQKERKTQASNCVKKLTFHKLSDFWLDNDSNFRSLTESDNFFTHL</sequence>
<keyword evidence="3" id="KW-1185">Reference proteome</keyword>
<feature type="region of interest" description="Disordered" evidence="1">
    <location>
        <begin position="1"/>
        <end position="29"/>
    </location>
</feature>
<dbReference type="Proteomes" id="UP001526143">
    <property type="component" value="Unassembled WGS sequence"/>
</dbReference>
<protein>
    <submittedName>
        <fullName evidence="2">Uncharacterized protein</fullName>
    </submittedName>
</protein>
<evidence type="ECO:0000256" key="1">
    <source>
        <dbReference type="SAM" id="MobiDB-lite"/>
    </source>
</evidence>
<reference evidence="2 3" key="1">
    <citation type="submission" date="2022-10" db="EMBL/GenBank/DDBJ databases">
        <title>Identification of biosynthetic pathway for the production of the potent trypsin inhibitor radiosumin.</title>
        <authorList>
            <person name="Fewer D.P."/>
            <person name="Delbaje E."/>
            <person name="Ouyang X."/>
            <person name="Agostino P.D."/>
            <person name="Wahlsten M."/>
            <person name="Jokela J."/>
            <person name="Permi P."/>
            <person name="Haapaniemi E."/>
            <person name="Koistinen H."/>
        </authorList>
    </citation>
    <scope>NUCLEOTIDE SEQUENCE [LARGE SCALE GENOMIC DNA]</scope>
    <source>
        <strain evidence="2 3">NIES-515</strain>
    </source>
</reference>
<accession>A0ABT3AY47</accession>
<comment type="caution">
    <text evidence="2">The sequence shown here is derived from an EMBL/GenBank/DDBJ whole genome shotgun (WGS) entry which is preliminary data.</text>
</comment>
<feature type="compositionally biased region" description="Basic and acidic residues" evidence="1">
    <location>
        <begin position="7"/>
        <end position="17"/>
    </location>
</feature>
<dbReference type="RefSeq" id="WP_263745603.1">
    <property type="nucleotide sequence ID" value="NZ_JAOWRF010000170.1"/>
</dbReference>
<dbReference type="EMBL" id="JAOWRF010000170">
    <property type="protein sequence ID" value="MCV3214057.1"/>
    <property type="molecule type" value="Genomic_DNA"/>
</dbReference>
<evidence type="ECO:0000313" key="2">
    <source>
        <dbReference type="EMBL" id="MCV3214057.1"/>
    </source>
</evidence>
<organism evidence="2 3">
    <name type="scientific">Plectonema radiosum NIES-515</name>
    <dbReference type="NCBI Taxonomy" id="2986073"/>
    <lineage>
        <taxon>Bacteria</taxon>
        <taxon>Bacillati</taxon>
        <taxon>Cyanobacteriota</taxon>
        <taxon>Cyanophyceae</taxon>
        <taxon>Oscillatoriophycideae</taxon>
        <taxon>Oscillatoriales</taxon>
        <taxon>Microcoleaceae</taxon>
        <taxon>Plectonema</taxon>
    </lineage>
</organism>
<gene>
    <name evidence="2" type="ORF">OGM63_11135</name>
</gene>
<name>A0ABT3AY47_9CYAN</name>
<proteinExistence type="predicted"/>
<evidence type="ECO:0000313" key="3">
    <source>
        <dbReference type="Proteomes" id="UP001526143"/>
    </source>
</evidence>